<comment type="caution">
    <text evidence="1">The sequence shown here is derived from an EMBL/GenBank/DDBJ whole genome shotgun (WGS) entry which is preliminary data.</text>
</comment>
<accession>A0AAD9QSF0</accession>
<dbReference type="AlphaFoldDB" id="A0AAD9QSF0"/>
<dbReference type="EMBL" id="JARQWQ010000016">
    <property type="protein sequence ID" value="KAK2566692.1"/>
    <property type="molecule type" value="Genomic_DNA"/>
</dbReference>
<sequence length="67" mass="7655">MTTDADYIILSQFKAAAPSYDPQFFMQTSEEWFTSSITIRHPALLAFVNNSQNIRQPLQTVWGKTTV</sequence>
<gene>
    <name evidence="1" type="ORF">P5673_009363</name>
</gene>
<dbReference type="Proteomes" id="UP001249851">
    <property type="component" value="Unassembled WGS sequence"/>
</dbReference>
<name>A0AAD9QSF0_ACRCE</name>
<reference evidence="1" key="2">
    <citation type="journal article" date="2023" name="Science">
        <title>Genomic signatures of disease resistance in endangered staghorn corals.</title>
        <authorList>
            <person name="Vollmer S.V."/>
            <person name="Selwyn J.D."/>
            <person name="Despard B.A."/>
            <person name="Roesel C.L."/>
        </authorList>
    </citation>
    <scope>NUCLEOTIDE SEQUENCE</scope>
    <source>
        <strain evidence="1">K2</strain>
    </source>
</reference>
<proteinExistence type="predicted"/>
<organism evidence="1 2">
    <name type="scientific">Acropora cervicornis</name>
    <name type="common">Staghorn coral</name>
    <dbReference type="NCBI Taxonomy" id="6130"/>
    <lineage>
        <taxon>Eukaryota</taxon>
        <taxon>Metazoa</taxon>
        <taxon>Cnidaria</taxon>
        <taxon>Anthozoa</taxon>
        <taxon>Hexacorallia</taxon>
        <taxon>Scleractinia</taxon>
        <taxon>Astrocoeniina</taxon>
        <taxon>Acroporidae</taxon>
        <taxon>Acropora</taxon>
    </lineage>
</organism>
<evidence type="ECO:0000313" key="2">
    <source>
        <dbReference type="Proteomes" id="UP001249851"/>
    </source>
</evidence>
<protein>
    <submittedName>
        <fullName evidence="1">Uncharacterized protein</fullName>
    </submittedName>
</protein>
<keyword evidence="2" id="KW-1185">Reference proteome</keyword>
<reference evidence="1" key="1">
    <citation type="journal article" date="2023" name="G3 (Bethesda)">
        <title>Whole genome assembly and annotation of the endangered Caribbean coral Acropora cervicornis.</title>
        <authorList>
            <person name="Selwyn J.D."/>
            <person name="Vollmer S.V."/>
        </authorList>
    </citation>
    <scope>NUCLEOTIDE SEQUENCE</scope>
    <source>
        <strain evidence="1">K2</strain>
    </source>
</reference>
<evidence type="ECO:0000313" key="1">
    <source>
        <dbReference type="EMBL" id="KAK2566692.1"/>
    </source>
</evidence>